<feature type="compositionally biased region" description="Polar residues" evidence="1">
    <location>
        <begin position="1"/>
        <end position="24"/>
    </location>
</feature>
<accession>A0AA43QG28</accession>
<reference evidence="2" key="1">
    <citation type="journal article" date="2023" name="Genome Biol. Evol.">
        <title>First Whole Genome Sequence and Flow Cytometry Genome Size Data for the Lichen-Forming Fungus Ramalina farinacea (Ascomycota).</title>
        <authorList>
            <person name="Llewellyn T."/>
            <person name="Mian S."/>
            <person name="Hill R."/>
            <person name="Leitch I.J."/>
            <person name="Gaya E."/>
        </authorList>
    </citation>
    <scope>NUCLEOTIDE SEQUENCE</scope>
    <source>
        <strain evidence="2">LIQ254RAFAR</strain>
    </source>
</reference>
<feature type="region of interest" description="Disordered" evidence="1">
    <location>
        <begin position="1"/>
        <end position="71"/>
    </location>
</feature>
<dbReference type="EMBL" id="JAPUFD010000002">
    <property type="protein sequence ID" value="MDI1485878.1"/>
    <property type="molecule type" value="Genomic_DNA"/>
</dbReference>
<name>A0AA43QG28_9LECA</name>
<feature type="compositionally biased region" description="Basic and acidic residues" evidence="1">
    <location>
        <begin position="48"/>
        <end position="60"/>
    </location>
</feature>
<proteinExistence type="predicted"/>
<protein>
    <submittedName>
        <fullName evidence="2">Uncharacterized protein</fullName>
    </submittedName>
</protein>
<dbReference type="PANTHER" id="PTHR38789:SF1">
    <property type="entry name" value="GLUCOSE-REPRESSIBLE GENE PROTEIN-RELATED"/>
    <property type="match status" value="1"/>
</dbReference>
<evidence type="ECO:0000313" key="2">
    <source>
        <dbReference type="EMBL" id="MDI1485878.1"/>
    </source>
</evidence>
<sequence>MDTIKNAANSVSETVQGGASQASKEGNKHIAKDGNNDMSTRATAAKDMVGDKLDQKKHETNSNIAQQKADL</sequence>
<gene>
    <name evidence="2" type="ORF">OHK93_004067</name>
</gene>
<dbReference type="AlphaFoldDB" id="A0AA43QG28"/>
<dbReference type="Pfam" id="PF11034">
    <property type="entry name" value="Grg1"/>
    <property type="match status" value="1"/>
</dbReference>
<comment type="caution">
    <text evidence="2">The sequence shown here is derived from an EMBL/GenBank/DDBJ whole genome shotgun (WGS) entry which is preliminary data.</text>
</comment>
<feature type="compositionally biased region" description="Basic and acidic residues" evidence="1">
    <location>
        <begin position="25"/>
        <end position="35"/>
    </location>
</feature>
<evidence type="ECO:0000313" key="3">
    <source>
        <dbReference type="Proteomes" id="UP001161017"/>
    </source>
</evidence>
<dbReference type="Proteomes" id="UP001161017">
    <property type="component" value="Unassembled WGS sequence"/>
</dbReference>
<dbReference type="PANTHER" id="PTHR38789">
    <property type="entry name" value="REPRESSIBLE PROTEIN GRG1, PUTATIVE (AFU_ORTHOLOGUE AFUA_5G14210)-RELATED"/>
    <property type="match status" value="1"/>
</dbReference>
<dbReference type="InterPro" id="IPR020100">
    <property type="entry name" value="Glc-repressible_Grg1"/>
</dbReference>
<keyword evidence="3" id="KW-1185">Reference proteome</keyword>
<feature type="compositionally biased region" description="Polar residues" evidence="1">
    <location>
        <begin position="61"/>
        <end position="71"/>
    </location>
</feature>
<evidence type="ECO:0000256" key="1">
    <source>
        <dbReference type="SAM" id="MobiDB-lite"/>
    </source>
</evidence>
<organism evidence="2 3">
    <name type="scientific">Ramalina farinacea</name>
    <dbReference type="NCBI Taxonomy" id="258253"/>
    <lineage>
        <taxon>Eukaryota</taxon>
        <taxon>Fungi</taxon>
        <taxon>Dikarya</taxon>
        <taxon>Ascomycota</taxon>
        <taxon>Pezizomycotina</taxon>
        <taxon>Lecanoromycetes</taxon>
        <taxon>OSLEUM clade</taxon>
        <taxon>Lecanoromycetidae</taxon>
        <taxon>Lecanorales</taxon>
        <taxon>Lecanorineae</taxon>
        <taxon>Ramalinaceae</taxon>
        <taxon>Ramalina</taxon>
    </lineage>
</organism>